<dbReference type="InterPro" id="IPR029014">
    <property type="entry name" value="NiFe-Hase_large"/>
</dbReference>
<dbReference type="Gene3D" id="1.10.645.10">
    <property type="entry name" value="Cytochrome-c3 Hydrogenase, chain B"/>
    <property type="match status" value="1"/>
</dbReference>
<dbReference type="SUPFAM" id="SSF56762">
    <property type="entry name" value="HydB/Nqo4-like"/>
    <property type="match status" value="1"/>
</dbReference>
<evidence type="ECO:0000256" key="1">
    <source>
        <dbReference type="ARBA" id="ARBA00001967"/>
    </source>
</evidence>
<evidence type="ECO:0000313" key="8">
    <source>
        <dbReference type="EMBL" id="TWU44880.1"/>
    </source>
</evidence>
<dbReference type="PANTHER" id="PTHR43600:SF2">
    <property type="entry name" value="F420-NON-REDUCING HYDROGENASE VHU SUBUNIT A"/>
    <property type="match status" value="1"/>
</dbReference>
<dbReference type="OrthoDB" id="9761717at2"/>
<evidence type="ECO:0000256" key="2">
    <source>
        <dbReference type="ARBA" id="ARBA00009292"/>
    </source>
</evidence>
<keyword evidence="8" id="KW-0371">Homeobox</keyword>
<comment type="cofactor">
    <cofactor evidence="1 6">
        <name>Ni(2+)</name>
        <dbReference type="ChEBI" id="CHEBI:49786"/>
    </cofactor>
</comment>
<protein>
    <submittedName>
        <fullName evidence="8">NAD-reducing hydrogenase HoxS subunit beta</fullName>
        <ecNumber evidence="8">1.12.1.2</ecNumber>
    </submittedName>
</protein>
<dbReference type="GO" id="GO:0008901">
    <property type="term" value="F:ferredoxin hydrogenase activity"/>
    <property type="evidence" value="ECO:0007669"/>
    <property type="project" value="InterPro"/>
</dbReference>
<feature type="binding site" evidence="6">
    <location>
        <position position="50"/>
    </location>
    <ligand>
        <name>Mg(2+)</name>
        <dbReference type="ChEBI" id="CHEBI:18420"/>
    </ligand>
</feature>
<dbReference type="GO" id="GO:0047985">
    <property type="term" value="F:hydrogen dehydrogenase activity"/>
    <property type="evidence" value="ECO:0007669"/>
    <property type="project" value="UniProtKB-EC"/>
</dbReference>
<dbReference type="AlphaFoldDB" id="A0A5C6E7S2"/>
<dbReference type="InterPro" id="IPR018194">
    <property type="entry name" value="Ni-dep_hyd_lsu_Ni_BS"/>
</dbReference>
<organism evidence="8 9">
    <name type="scientific">Novipirellula aureliae</name>
    <dbReference type="NCBI Taxonomy" id="2527966"/>
    <lineage>
        <taxon>Bacteria</taxon>
        <taxon>Pseudomonadati</taxon>
        <taxon>Planctomycetota</taxon>
        <taxon>Planctomycetia</taxon>
        <taxon>Pirellulales</taxon>
        <taxon>Pirellulaceae</taxon>
        <taxon>Novipirellula</taxon>
    </lineage>
</organism>
<keyword evidence="6" id="KW-0408">Iron</keyword>
<feature type="binding site" evidence="6">
    <location>
        <position position="452"/>
    </location>
    <ligand>
        <name>Ni(2+)</name>
        <dbReference type="ChEBI" id="CHEBI:49786"/>
    </ligand>
</feature>
<comment type="similarity">
    <text evidence="2 7">Belongs to the [NiFe]/[NiFeSe] hydrogenase large subunit family.</text>
</comment>
<dbReference type="Pfam" id="PF00374">
    <property type="entry name" value="NiFeSe_Hases"/>
    <property type="match status" value="2"/>
</dbReference>
<dbReference type="PROSITE" id="PS00508">
    <property type="entry name" value="NI_HGENASE_L_2"/>
    <property type="match status" value="1"/>
</dbReference>
<evidence type="ECO:0000313" key="9">
    <source>
        <dbReference type="Proteomes" id="UP000315471"/>
    </source>
</evidence>
<feature type="binding site" evidence="6">
    <location>
        <position position="455"/>
    </location>
    <ligand>
        <name>Fe cation</name>
        <dbReference type="ChEBI" id="CHEBI:24875"/>
    </ligand>
</feature>
<evidence type="ECO:0000256" key="7">
    <source>
        <dbReference type="RuleBase" id="RU003896"/>
    </source>
</evidence>
<feature type="binding site" evidence="6">
    <location>
        <position position="72"/>
    </location>
    <ligand>
        <name>Fe cation</name>
        <dbReference type="ChEBI" id="CHEBI:24875"/>
    </ligand>
</feature>
<proteinExistence type="inferred from homology"/>
<feature type="binding site" evidence="6">
    <location>
        <position position="458"/>
    </location>
    <ligand>
        <name>Mg(2+)</name>
        <dbReference type="ChEBI" id="CHEBI:18420"/>
    </ligand>
</feature>
<feature type="binding site" evidence="6">
    <location>
        <position position="72"/>
    </location>
    <ligand>
        <name>Ni(2+)</name>
        <dbReference type="ChEBI" id="CHEBI:49786"/>
    </ligand>
</feature>
<evidence type="ECO:0000256" key="5">
    <source>
        <dbReference type="ARBA" id="ARBA00023002"/>
    </source>
</evidence>
<keyword evidence="9" id="KW-1185">Reference proteome</keyword>
<comment type="caution">
    <text evidence="8">The sequence shown here is derived from an EMBL/GenBank/DDBJ whole genome shotgun (WGS) entry which is preliminary data.</text>
</comment>
<sequence length="483" mass="54100">MTTTTQNGTRKIVINPVTRVEGHGKVTIQLDEANHVTQARFHIIEFRGFERFVQGHFYWEVPVMVQRLCGICPVSHHLCASKACDRIVGAEPITPTAEKIRRLMHYGQTFQSHALHFYHLSSPDLLFGFDAPVEQRNVIGVIEAYPEIAKKAVLMRKFGQEVIKATAGKKIHGTGSIPGGMNKHLSLEDRDRLAAEVDTMVEWSLEGLQLCKKVTRGSAETLLPFGTFESNFLSIVRSDGCLDLYDGKLRAKDADGNIIFDQVDPSDYLDVIREGVRNWSYMKFPFLRDLGQDKGWYRVGPLARINNCDFIDTPIAETERQEFMQLGAGRPIHSTMAYHWARLIELVHSAEKMQELLADPDVLRGELTTSGERRGTGIAIIEAPRGTLIHHYDVDENDQVLRGNLIVSTTHNNEAMNQAVRVVADQYIEGQAEISEGMLNAIEVGIRAYDPCLSCATHALGQMRLRVQLIGPDGAVLDEKARE</sequence>
<evidence type="ECO:0000256" key="3">
    <source>
        <dbReference type="ARBA" id="ARBA00022596"/>
    </source>
</evidence>
<dbReference type="EMBL" id="SJPY01000001">
    <property type="protein sequence ID" value="TWU44880.1"/>
    <property type="molecule type" value="Genomic_DNA"/>
</dbReference>
<accession>A0A5C6E7S2</accession>
<evidence type="ECO:0000256" key="4">
    <source>
        <dbReference type="ARBA" id="ARBA00022723"/>
    </source>
</evidence>
<comment type="cofactor">
    <cofactor evidence="6">
        <name>Fe cation</name>
        <dbReference type="ChEBI" id="CHEBI:24875"/>
    </cofactor>
</comment>
<name>A0A5C6E7S2_9BACT</name>
<evidence type="ECO:0000256" key="6">
    <source>
        <dbReference type="PIRSR" id="PIRSR601501-1"/>
    </source>
</evidence>
<dbReference type="GO" id="GO:0016151">
    <property type="term" value="F:nickel cation binding"/>
    <property type="evidence" value="ECO:0007669"/>
    <property type="project" value="InterPro"/>
</dbReference>
<keyword evidence="3 6" id="KW-0533">Nickel</keyword>
<feature type="binding site" evidence="6">
    <location>
        <position position="405"/>
    </location>
    <ligand>
        <name>Mg(2+)</name>
        <dbReference type="ChEBI" id="CHEBI:18420"/>
    </ligand>
</feature>
<keyword evidence="6" id="KW-0460">Magnesium</keyword>
<dbReference type="PANTHER" id="PTHR43600">
    <property type="entry name" value="COENZYME F420 HYDROGENASE, SUBUNIT ALPHA"/>
    <property type="match status" value="1"/>
</dbReference>
<dbReference type="InterPro" id="IPR001501">
    <property type="entry name" value="Ni-dep_hyd_lsu"/>
</dbReference>
<gene>
    <name evidence="8" type="primary">hoxH</name>
    <name evidence="8" type="ORF">Q31b_00500</name>
</gene>
<dbReference type="Proteomes" id="UP000315471">
    <property type="component" value="Unassembled WGS sequence"/>
</dbReference>
<feature type="binding site" evidence="6">
    <location>
        <position position="69"/>
    </location>
    <ligand>
        <name>Ni(2+)</name>
        <dbReference type="ChEBI" id="CHEBI:49786"/>
    </ligand>
</feature>
<dbReference type="EC" id="1.12.1.2" evidence="8"/>
<dbReference type="PROSITE" id="PS00507">
    <property type="entry name" value="NI_HGENASE_L_1"/>
    <property type="match status" value="1"/>
</dbReference>
<reference evidence="8 9" key="1">
    <citation type="submission" date="2019-02" db="EMBL/GenBank/DDBJ databases">
        <title>Deep-cultivation of Planctomycetes and their phenomic and genomic characterization uncovers novel biology.</title>
        <authorList>
            <person name="Wiegand S."/>
            <person name="Jogler M."/>
            <person name="Boedeker C."/>
            <person name="Pinto D."/>
            <person name="Vollmers J."/>
            <person name="Rivas-Marin E."/>
            <person name="Kohn T."/>
            <person name="Peeters S.H."/>
            <person name="Heuer A."/>
            <person name="Rast P."/>
            <person name="Oberbeckmann S."/>
            <person name="Bunk B."/>
            <person name="Jeske O."/>
            <person name="Meyerdierks A."/>
            <person name="Storesund J.E."/>
            <person name="Kallscheuer N."/>
            <person name="Luecker S."/>
            <person name="Lage O.M."/>
            <person name="Pohl T."/>
            <person name="Merkel B.J."/>
            <person name="Hornburger P."/>
            <person name="Mueller R.-W."/>
            <person name="Bruemmer F."/>
            <person name="Labrenz M."/>
            <person name="Spormann A.M."/>
            <person name="Op Den Camp H."/>
            <person name="Overmann J."/>
            <person name="Amann R."/>
            <person name="Jetten M.S.M."/>
            <person name="Mascher T."/>
            <person name="Medema M.H."/>
            <person name="Devos D.P."/>
            <person name="Kaster A.-K."/>
            <person name="Ovreas L."/>
            <person name="Rohde M."/>
            <person name="Galperin M.Y."/>
            <person name="Jogler C."/>
        </authorList>
    </citation>
    <scope>NUCLEOTIDE SEQUENCE [LARGE SCALE GENOMIC DNA]</scope>
    <source>
        <strain evidence="8 9">Q31b</strain>
    </source>
</reference>
<dbReference type="GO" id="GO:0003677">
    <property type="term" value="F:DNA binding"/>
    <property type="evidence" value="ECO:0007669"/>
    <property type="project" value="UniProtKB-KW"/>
</dbReference>
<dbReference type="RefSeq" id="WP_146597701.1">
    <property type="nucleotide sequence ID" value="NZ_SJPY01000001.1"/>
</dbReference>
<keyword evidence="4 6" id="KW-0479">Metal-binding</keyword>
<keyword evidence="5 7" id="KW-0560">Oxidoreductase</keyword>